<organism evidence="2">
    <name type="scientific">Aphanomyces astaci</name>
    <name type="common">Crayfish plague agent</name>
    <dbReference type="NCBI Taxonomy" id="112090"/>
    <lineage>
        <taxon>Eukaryota</taxon>
        <taxon>Sar</taxon>
        <taxon>Stramenopiles</taxon>
        <taxon>Oomycota</taxon>
        <taxon>Saprolegniomycetes</taxon>
        <taxon>Saprolegniales</taxon>
        <taxon>Verrucalvaceae</taxon>
        <taxon>Aphanomyces</taxon>
    </lineage>
</organism>
<dbReference type="GO" id="GO:0042797">
    <property type="term" value="P:tRNA transcription by RNA polymerase III"/>
    <property type="evidence" value="ECO:0007669"/>
    <property type="project" value="TreeGrafter"/>
</dbReference>
<evidence type="ECO:0000313" key="2">
    <source>
        <dbReference type="EMBL" id="ETV70518.1"/>
    </source>
</evidence>
<evidence type="ECO:0008006" key="3">
    <source>
        <dbReference type="Google" id="ProtNLM"/>
    </source>
</evidence>
<dbReference type="STRING" id="112090.W4FV37"/>
<reference evidence="2" key="1">
    <citation type="submission" date="2013-12" db="EMBL/GenBank/DDBJ databases">
        <title>The Genome Sequence of Aphanomyces astaci APO3.</title>
        <authorList>
            <consortium name="The Broad Institute Genomics Platform"/>
            <person name="Russ C."/>
            <person name="Tyler B."/>
            <person name="van West P."/>
            <person name="Dieguez-Uribeondo J."/>
            <person name="Young S.K."/>
            <person name="Zeng Q."/>
            <person name="Gargeya S."/>
            <person name="Fitzgerald M."/>
            <person name="Abouelleil A."/>
            <person name="Alvarado L."/>
            <person name="Chapman S.B."/>
            <person name="Gainer-Dewar J."/>
            <person name="Goldberg J."/>
            <person name="Griggs A."/>
            <person name="Gujja S."/>
            <person name="Hansen M."/>
            <person name="Howarth C."/>
            <person name="Imamovic A."/>
            <person name="Ireland A."/>
            <person name="Larimer J."/>
            <person name="McCowan C."/>
            <person name="Murphy C."/>
            <person name="Pearson M."/>
            <person name="Poon T.W."/>
            <person name="Priest M."/>
            <person name="Roberts A."/>
            <person name="Saif S."/>
            <person name="Shea T."/>
            <person name="Sykes S."/>
            <person name="Wortman J."/>
            <person name="Nusbaum C."/>
            <person name="Birren B."/>
        </authorList>
    </citation>
    <scope>NUCLEOTIDE SEQUENCE [LARGE SCALE GENOMIC DNA]</scope>
    <source>
        <strain evidence="2">APO3</strain>
    </source>
</reference>
<dbReference type="GeneID" id="20815906"/>
<proteinExistence type="predicted"/>
<gene>
    <name evidence="2" type="ORF">H257_13910</name>
</gene>
<dbReference type="EMBL" id="KI913165">
    <property type="protein sequence ID" value="ETV70518.1"/>
    <property type="molecule type" value="Genomic_DNA"/>
</dbReference>
<evidence type="ECO:0000256" key="1">
    <source>
        <dbReference type="SAM" id="MobiDB-lite"/>
    </source>
</evidence>
<feature type="region of interest" description="Disordered" evidence="1">
    <location>
        <begin position="120"/>
        <end position="139"/>
    </location>
</feature>
<sequence length="370" mass="41373">MTDTAAADDPVVREIPVHLADILRGNIHVVQFPLRPVYRPMTSKPVQAKYKPSNSMLSLDYPLHTEDHYNNDDDMDIPPRLTLQSSVVAPVSNYAVGVFRDGQLHLTPVTSVLQMRPTMSHLDDDDGDDDHDMEAHPAPSSSNVVAAAAEEVQVQVVKRQSERALAAMQNSYAYKRSVVQSEKWTDLSINANEDDEFEQLFSDVETPVVFDVTPQAYLHALSYRQDDNVIAVSDVDPTRVTSTTSSSTSLDDRVLAVLQTYKVLHFNRLCEYLPDVPPLDIRAALPRVASIVRGCVVVNSTLLKDHVEYRAAIVSELTKAVHVSRNHVIDTYKIPAPLAKTLLTEYAVLNPVNRLWRLKLPDDSEATWLR</sequence>
<feature type="compositionally biased region" description="Acidic residues" evidence="1">
    <location>
        <begin position="123"/>
        <end position="132"/>
    </location>
</feature>
<dbReference type="PANTHER" id="PTHR12069:SF0">
    <property type="entry name" value="DNA-DIRECTED RNA POLYMERASE III SUBUNIT RPC5"/>
    <property type="match status" value="1"/>
</dbReference>
<dbReference type="GO" id="GO:0005666">
    <property type="term" value="C:RNA polymerase III complex"/>
    <property type="evidence" value="ECO:0007669"/>
    <property type="project" value="TreeGrafter"/>
</dbReference>
<accession>W4FV37</accession>
<dbReference type="RefSeq" id="XP_009839901.1">
    <property type="nucleotide sequence ID" value="XM_009841599.1"/>
</dbReference>
<dbReference type="PANTHER" id="PTHR12069">
    <property type="entry name" value="DNA-DIRECTED RNA POLYMERASES III 80 KDA POLYPEPTIDE RNA POLYMERASE III SUBUNIT 5"/>
    <property type="match status" value="1"/>
</dbReference>
<protein>
    <recommendedName>
        <fullName evidence="3">DNA-directed RNA polymerase III subunit RPC5</fullName>
    </recommendedName>
</protein>
<dbReference type="VEuPathDB" id="FungiDB:H257_13910"/>
<name>W4FV37_APHAT</name>
<dbReference type="InterPro" id="IPR006886">
    <property type="entry name" value="RNA_pol_III_Rpc5"/>
</dbReference>
<dbReference type="AlphaFoldDB" id="W4FV37"/>
<dbReference type="Pfam" id="PF04801">
    <property type="entry name" value="RPC5"/>
    <property type="match status" value="1"/>
</dbReference>
<dbReference type="OrthoDB" id="340681at2759"/>